<protein>
    <recommendedName>
        <fullName evidence="15">Cadherin domain-containing protein</fullName>
    </recommendedName>
</protein>
<organism evidence="16">
    <name type="scientific">Notodromas monacha</name>
    <dbReference type="NCBI Taxonomy" id="399045"/>
    <lineage>
        <taxon>Eukaryota</taxon>
        <taxon>Metazoa</taxon>
        <taxon>Ecdysozoa</taxon>
        <taxon>Arthropoda</taxon>
        <taxon>Crustacea</taxon>
        <taxon>Oligostraca</taxon>
        <taxon>Ostracoda</taxon>
        <taxon>Podocopa</taxon>
        <taxon>Podocopida</taxon>
        <taxon>Cypridocopina</taxon>
        <taxon>Cypridoidea</taxon>
        <taxon>Cyprididae</taxon>
        <taxon>Notodromas</taxon>
    </lineage>
</organism>
<dbReference type="GO" id="GO:0048513">
    <property type="term" value="P:animal organ development"/>
    <property type="evidence" value="ECO:0007669"/>
    <property type="project" value="UniProtKB-ARBA"/>
</dbReference>
<dbReference type="GO" id="GO:0007163">
    <property type="term" value="P:establishment or maintenance of cell polarity"/>
    <property type="evidence" value="ECO:0007669"/>
    <property type="project" value="UniProtKB-ARBA"/>
</dbReference>
<feature type="transmembrane region" description="Helical" evidence="14">
    <location>
        <begin position="25"/>
        <end position="49"/>
    </location>
</feature>
<dbReference type="Pfam" id="PF00028">
    <property type="entry name" value="Cadherin"/>
    <property type="match status" value="4"/>
</dbReference>
<dbReference type="FunFam" id="2.60.40.60:FF:000306">
    <property type="entry name" value="Cadherin 23"/>
    <property type="match status" value="1"/>
</dbReference>
<keyword evidence="10" id="KW-1015">Disulfide bond</keyword>
<dbReference type="InterPro" id="IPR002126">
    <property type="entry name" value="Cadherin-like_dom"/>
</dbReference>
<dbReference type="GO" id="GO:0001736">
    <property type="term" value="P:establishment of planar polarity"/>
    <property type="evidence" value="ECO:0007669"/>
    <property type="project" value="UniProtKB-ARBA"/>
</dbReference>
<evidence type="ECO:0000256" key="11">
    <source>
        <dbReference type="ARBA" id="ARBA00023180"/>
    </source>
</evidence>
<keyword evidence="5" id="KW-0677">Repeat</keyword>
<evidence type="ECO:0000256" key="12">
    <source>
        <dbReference type="PROSITE-ProRule" id="PRU00043"/>
    </source>
</evidence>
<evidence type="ECO:0000256" key="6">
    <source>
        <dbReference type="ARBA" id="ARBA00022837"/>
    </source>
</evidence>
<evidence type="ECO:0000256" key="2">
    <source>
        <dbReference type="ARBA" id="ARBA00022536"/>
    </source>
</evidence>
<evidence type="ECO:0000313" key="17">
    <source>
        <dbReference type="Proteomes" id="UP000678499"/>
    </source>
</evidence>
<keyword evidence="2" id="KW-0245">EGF-like domain</keyword>
<sequence length="973" mass="108546">MTTRRFSGSLSTSEQFKKIRKEDTLFWLLLRMMQMLIGLFITPLMLALLKRTELKRHARCLLPAPPRSTIVTVMLQVLDENDNNPVFRGAVTNVTVSEDIQPGSQIMVLEAVDADEGENGRITYLLDRQSAEGKFRIDPVSGAITVSGRLDREVKNFYTLVVEAWDNFQLGYSTGESRNTFKQIGVEVLDVNDEPPIFVQPSPNSRSGDGTSEACSTITEFHPPGDTVGLVSVRDADDISTPNGWVTFSIEAGDEEGFFHVENTDFQSGRVLTTRPLVGRFGNYNLTIRATDRGFPPLYTSTVMEICVLDFNDHEPVFLSPPNNSTFRIPENATVGTVVAKVTATDNDIGRNGQVRFGLRRDPVNHWKAFAIDPISGFITLTQPLDRERQKFYQLRVEARDMGLPTALSSDLDLSVYVKNVDDMKPRFTPNKQRMNFTEHMPPGKERRLVIEAVDEDDDDFDYDETEDQRILCYFIVGGNQGGFFTIDPTSRTVMAIKELDREERDVHTLIIRATDSCSVPPGNISFYDQTDPSLLNVTVFVNDINDNAPRFIKRIFTGGVSTDADFGLEFLELTAVDPDYGQNAELTFAIVPPIRETLSEGLESLRGPPFLVDEKNGVLQLNFDPQPGMKGYFDFEVTVNDTGGLWDKSRVFIYLLREDQRVRFLLRLTPGELRGRLEVFQEALSNVTSSIVNVDEIRVHEGRGGLVDRTKTDLYVHLVNRTDHSILPVDRVLNLIDSNVERLDQLFKDYNVIDSAASKPQAVLEAGPGEQLLVVYLGGATVILAVLLALVIGLCLHQRTRFKRQLKAATATAFGSNDSGLNRPTPHQVVPNTNVHSVEGSNPVWMTSYDNDWYKSHTEEDTSQRHVTYPQGGAGGGEDSLDDNAVLAVMEEMSTIYNPEPYHDGAFSSKGRSSMTSKGTFGTSQGGYSIAGTTSNNLNTSHTYKQNIYAAFEKMHNPLLAHKYSDEPTTDL</sequence>
<dbReference type="EMBL" id="CAJPEX010003327">
    <property type="protein sequence ID" value="CAG0922117.1"/>
    <property type="molecule type" value="Genomic_DNA"/>
</dbReference>
<keyword evidence="8 14" id="KW-1133">Transmembrane helix</keyword>
<keyword evidence="6 12" id="KW-0106">Calcium</keyword>
<evidence type="ECO:0000256" key="1">
    <source>
        <dbReference type="ARBA" id="ARBA00004479"/>
    </source>
</evidence>
<feature type="domain" description="Cadherin" evidence="15">
    <location>
        <begin position="217"/>
        <end position="318"/>
    </location>
</feature>
<feature type="domain" description="Cadherin" evidence="15">
    <location>
        <begin position="429"/>
        <end position="552"/>
    </location>
</feature>
<dbReference type="SUPFAM" id="SSF49313">
    <property type="entry name" value="Cadherin-like"/>
    <property type="match status" value="5"/>
</dbReference>
<proteinExistence type="predicted"/>
<dbReference type="SMART" id="SM00112">
    <property type="entry name" value="CA"/>
    <property type="match status" value="5"/>
</dbReference>
<keyword evidence="11" id="KW-0325">Glycoprotein</keyword>
<dbReference type="PANTHER" id="PTHR24028:SF328">
    <property type="entry name" value="CADHERIN-3"/>
    <property type="match status" value="1"/>
</dbReference>
<keyword evidence="7" id="KW-0130">Cell adhesion</keyword>
<evidence type="ECO:0000256" key="5">
    <source>
        <dbReference type="ARBA" id="ARBA00022737"/>
    </source>
</evidence>
<keyword evidence="3 14" id="KW-0812">Transmembrane</keyword>
<dbReference type="AlphaFoldDB" id="A0A7R9BUS9"/>
<dbReference type="FunFam" id="2.60.40.60:FF:000039">
    <property type="entry name" value="FAT atypical cadherin 3"/>
    <property type="match status" value="1"/>
</dbReference>
<dbReference type="Proteomes" id="UP000678499">
    <property type="component" value="Unassembled WGS sequence"/>
</dbReference>
<keyword evidence="9 14" id="KW-0472">Membrane</keyword>
<evidence type="ECO:0000256" key="8">
    <source>
        <dbReference type="ARBA" id="ARBA00022989"/>
    </source>
</evidence>
<evidence type="ECO:0000256" key="14">
    <source>
        <dbReference type="SAM" id="Phobius"/>
    </source>
</evidence>
<evidence type="ECO:0000256" key="4">
    <source>
        <dbReference type="ARBA" id="ARBA00022729"/>
    </source>
</evidence>
<accession>A0A7R9BUS9</accession>
<dbReference type="InterPro" id="IPR050174">
    <property type="entry name" value="Protocadherin/Cadherin-CA"/>
</dbReference>
<dbReference type="CDD" id="cd11304">
    <property type="entry name" value="Cadherin_repeat"/>
    <property type="match status" value="4"/>
</dbReference>
<feature type="region of interest" description="Disordered" evidence="13">
    <location>
        <begin position="859"/>
        <end position="880"/>
    </location>
</feature>
<dbReference type="GO" id="GO:0007156">
    <property type="term" value="P:homophilic cell adhesion via plasma membrane adhesion molecules"/>
    <property type="evidence" value="ECO:0007669"/>
    <property type="project" value="InterPro"/>
</dbReference>
<keyword evidence="4" id="KW-0732">Signal</keyword>
<evidence type="ECO:0000256" key="13">
    <source>
        <dbReference type="SAM" id="MobiDB-lite"/>
    </source>
</evidence>
<dbReference type="InterPro" id="IPR020894">
    <property type="entry name" value="Cadherin_CS"/>
</dbReference>
<evidence type="ECO:0000256" key="7">
    <source>
        <dbReference type="ARBA" id="ARBA00022889"/>
    </source>
</evidence>
<evidence type="ECO:0000256" key="9">
    <source>
        <dbReference type="ARBA" id="ARBA00023136"/>
    </source>
</evidence>
<dbReference type="Gene3D" id="2.60.40.60">
    <property type="entry name" value="Cadherins"/>
    <property type="match status" value="5"/>
</dbReference>
<dbReference type="PANTHER" id="PTHR24028">
    <property type="entry name" value="CADHERIN-87A"/>
    <property type="match status" value="1"/>
</dbReference>
<dbReference type="PROSITE" id="PS00232">
    <property type="entry name" value="CADHERIN_1"/>
    <property type="match status" value="3"/>
</dbReference>
<dbReference type="GO" id="GO:0048589">
    <property type="term" value="P:developmental growth"/>
    <property type="evidence" value="ECO:0007669"/>
    <property type="project" value="UniProtKB-ARBA"/>
</dbReference>
<evidence type="ECO:0000256" key="3">
    <source>
        <dbReference type="ARBA" id="ARBA00022692"/>
    </source>
</evidence>
<feature type="transmembrane region" description="Helical" evidence="14">
    <location>
        <begin position="774"/>
        <end position="797"/>
    </location>
</feature>
<reference evidence="16" key="1">
    <citation type="submission" date="2020-11" db="EMBL/GenBank/DDBJ databases">
        <authorList>
            <person name="Tran Van P."/>
        </authorList>
    </citation>
    <scope>NUCLEOTIDE SEQUENCE</scope>
</reference>
<keyword evidence="17" id="KW-1185">Reference proteome</keyword>
<comment type="subcellular location">
    <subcellularLocation>
        <location evidence="1">Membrane</location>
        <topology evidence="1">Single-pass type I membrane protein</topology>
    </subcellularLocation>
</comment>
<feature type="domain" description="Cadherin" evidence="15">
    <location>
        <begin position="321"/>
        <end position="428"/>
    </location>
</feature>
<dbReference type="GO" id="GO:0005886">
    <property type="term" value="C:plasma membrane"/>
    <property type="evidence" value="ECO:0007669"/>
    <property type="project" value="InterPro"/>
</dbReference>
<dbReference type="PRINTS" id="PR00205">
    <property type="entry name" value="CADHERIN"/>
</dbReference>
<feature type="domain" description="Cadherin" evidence="15">
    <location>
        <begin position="88"/>
        <end position="198"/>
    </location>
</feature>
<dbReference type="GO" id="GO:0005509">
    <property type="term" value="F:calcium ion binding"/>
    <property type="evidence" value="ECO:0007669"/>
    <property type="project" value="UniProtKB-UniRule"/>
</dbReference>
<dbReference type="PROSITE" id="PS50268">
    <property type="entry name" value="CADHERIN_2"/>
    <property type="match status" value="4"/>
</dbReference>
<evidence type="ECO:0000259" key="15">
    <source>
        <dbReference type="PROSITE" id="PS50268"/>
    </source>
</evidence>
<gene>
    <name evidence="16" type="ORF">NMOB1V02_LOCUS9598</name>
</gene>
<dbReference type="EMBL" id="OA885364">
    <property type="protein sequence ID" value="CAD7281965.1"/>
    <property type="molecule type" value="Genomic_DNA"/>
</dbReference>
<name>A0A7R9BUS9_9CRUS</name>
<dbReference type="FunFam" id="2.60.40.60:FF:000118">
    <property type="entry name" value="protocadherin Fat 4"/>
    <property type="match status" value="1"/>
</dbReference>
<dbReference type="OrthoDB" id="6343160at2759"/>
<dbReference type="InterPro" id="IPR015919">
    <property type="entry name" value="Cadherin-like_sf"/>
</dbReference>
<evidence type="ECO:0000256" key="10">
    <source>
        <dbReference type="ARBA" id="ARBA00023157"/>
    </source>
</evidence>
<evidence type="ECO:0000313" key="16">
    <source>
        <dbReference type="EMBL" id="CAD7281965.1"/>
    </source>
</evidence>